<evidence type="ECO:0000313" key="2">
    <source>
        <dbReference type="Proteomes" id="UP000477488"/>
    </source>
</evidence>
<comment type="caution">
    <text evidence="1">The sequence shown here is derived from an EMBL/GenBank/DDBJ whole genome shotgun (WGS) entry which is preliminary data.</text>
</comment>
<name>A0A6L5XP53_9BACT</name>
<organism evidence="1 2">
    <name type="scientific">Desulfovibrio porci</name>
    <dbReference type="NCBI Taxonomy" id="2605782"/>
    <lineage>
        <taxon>Bacteria</taxon>
        <taxon>Pseudomonadati</taxon>
        <taxon>Thermodesulfobacteriota</taxon>
        <taxon>Desulfovibrionia</taxon>
        <taxon>Desulfovibrionales</taxon>
        <taxon>Desulfovibrionaceae</taxon>
        <taxon>Desulfovibrio</taxon>
    </lineage>
</organism>
<keyword evidence="2" id="KW-1185">Reference proteome</keyword>
<dbReference type="NCBIfam" id="TIGR04076">
    <property type="entry name" value="TIGR04076 family protein"/>
    <property type="match status" value="1"/>
</dbReference>
<reference evidence="1 2" key="1">
    <citation type="submission" date="2019-09" db="EMBL/GenBank/DDBJ databases">
        <title>In-depth cultivation of the pig gut microbiome towards novel bacterial diversity and tailored functional studies.</title>
        <authorList>
            <person name="Wylensek D."/>
            <person name="Hitch T.C.A."/>
            <person name="Clavel T."/>
        </authorList>
    </citation>
    <scope>NUCLEOTIDE SEQUENCE [LARGE SCALE GENOMIC DNA]</scope>
    <source>
        <strain evidence="1 2">PG-178-WT-4</strain>
    </source>
</reference>
<proteinExistence type="predicted"/>
<sequence>MKENKIKAVVVRSGCPLYAVGDAVYFDGPLLDKAKSGNLCMMALNAIFPFVYAARKGVLKDTPVQCPDCEEHVEFMIRRVIPGLESRD</sequence>
<dbReference type="Proteomes" id="UP000477488">
    <property type="component" value="Unassembled WGS sequence"/>
</dbReference>
<evidence type="ECO:0000313" key="1">
    <source>
        <dbReference type="EMBL" id="MSS28876.1"/>
    </source>
</evidence>
<dbReference type="RefSeq" id="WP_154512720.1">
    <property type="nucleotide sequence ID" value="NZ_VUMH01000015.1"/>
</dbReference>
<protein>
    <submittedName>
        <fullName evidence="1">TIGR04076 family protein</fullName>
    </submittedName>
</protein>
<dbReference type="InterPro" id="IPR023811">
    <property type="entry name" value="CHP04076"/>
</dbReference>
<dbReference type="AlphaFoldDB" id="A0A6L5XP53"/>
<gene>
    <name evidence="1" type="ORF">FYJ44_12740</name>
</gene>
<dbReference type="EMBL" id="VUMH01000015">
    <property type="protein sequence ID" value="MSS28876.1"/>
    <property type="molecule type" value="Genomic_DNA"/>
</dbReference>
<accession>A0A6L5XP53</accession>